<evidence type="ECO:0000256" key="8">
    <source>
        <dbReference type="ARBA" id="ARBA00022989"/>
    </source>
</evidence>
<feature type="transmembrane region" description="Helical" evidence="13">
    <location>
        <begin position="348"/>
        <end position="368"/>
    </location>
</feature>
<dbReference type="InterPro" id="IPR036179">
    <property type="entry name" value="Ig-like_dom_sf"/>
</dbReference>
<keyword evidence="6" id="KW-0677">Repeat</keyword>
<evidence type="ECO:0000256" key="2">
    <source>
        <dbReference type="ARBA" id="ARBA00018734"/>
    </source>
</evidence>
<evidence type="ECO:0000256" key="9">
    <source>
        <dbReference type="ARBA" id="ARBA00023136"/>
    </source>
</evidence>
<dbReference type="AlphaFoldDB" id="A0A7K8G4V0"/>
<evidence type="ECO:0000256" key="1">
    <source>
        <dbReference type="ARBA" id="ARBA00004251"/>
    </source>
</evidence>
<keyword evidence="17" id="KW-1185">Reference proteome</keyword>
<proteinExistence type="predicted"/>
<feature type="chain" id="PRO_5029688411" description="Matrix remodeling-associated protein 8" evidence="14">
    <location>
        <begin position="29"/>
        <end position="445"/>
    </location>
</feature>
<feature type="domain" description="Ig-like" evidence="15">
    <location>
        <begin position="179"/>
        <end position="293"/>
    </location>
</feature>
<evidence type="ECO:0000256" key="6">
    <source>
        <dbReference type="ARBA" id="ARBA00022737"/>
    </source>
</evidence>
<sequence>MEQLAKLLLWQILLQQSSVCSYSVPADASNPASVVVAVLNISAVLGSQAVLPCKSHRMVWTQDRLNDRQRVVHWDLLSSYYGDGRMERLCDMYSAGDQRVYSSYNQGRILMPENAFADGNFSLVIKGVAESDAGTYSCNLHHHYCHLYETVKVQLVITSKGEEASEHWDGEKPVLVAPEGSTVTLPCVNRNHIWTERHSEEEQQVVHWDRQPPGVPHDRADRLMDLYASGERRAYGPPFLRRKVNVTQRAFALGDFSLSISGLESADEGTYSCHLHHHYCGLHERRIYRVSVTAPAADGRVVNGTARGAAPAPVIPPVFLPSDPNVVRGHNVINVIIPESRMHFFQQLGYILATLLLFLVLLIIVVLVTRKRRQRGYEYNVKKYGEKDVNLKDFTVDTTDLTPHRSEDIRLDYKNNILKEKAEQARSFPAKNIDLDKDFRKEYCK</sequence>
<accession>A0A7K8G4V0</accession>
<evidence type="ECO:0000256" key="7">
    <source>
        <dbReference type="ARBA" id="ARBA00022889"/>
    </source>
</evidence>
<dbReference type="GO" id="GO:0030154">
    <property type="term" value="P:cell differentiation"/>
    <property type="evidence" value="ECO:0007669"/>
    <property type="project" value="TreeGrafter"/>
</dbReference>
<dbReference type="EMBL" id="VZTJ01000642">
    <property type="protein sequence ID" value="NXB99132.1"/>
    <property type="molecule type" value="Genomic_DNA"/>
</dbReference>
<comment type="subcellular location">
    <subcellularLocation>
        <location evidence="1">Cell membrane</location>
        <topology evidence="1">Single-pass type I membrane protein</topology>
    </subcellularLocation>
</comment>
<keyword evidence="4 13" id="KW-0812">Transmembrane</keyword>
<protein>
    <recommendedName>
        <fullName evidence="2">Matrix remodeling-associated protein 8</fullName>
    </recommendedName>
</protein>
<evidence type="ECO:0000313" key="17">
    <source>
        <dbReference type="Proteomes" id="UP000526602"/>
    </source>
</evidence>
<evidence type="ECO:0000256" key="4">
    <source>
        <dbReference type="ARBA" id="ARBA00022692"/>
    </source>
</evidence>
<evidence type="ECO:0000256" key="13">
    <source>
        <dbReference type="SAM" id="Phobius"/>
    </source>
</evidence>
<dbReference type="GO" id="GO:0009986">
    <property type="term" value="C:cell surface"/>
    <property type="evidence" value="ECO:0007669"/>
    <property type="project" value="TreeGrafter"/>
</dbReference>
<dbReference type="InterPro" id="IPR003599">
    <property type="entry name" value="Ig_sub"/>
</dbReference>
<dbReference type="PANTHER" id="PTHR44793:SF1">
    <property type="entry name" value="MATRIX REMODELING-ASSOCIATED PROTEIN 8"/>
    <property type="match status" value="1"/>
</dbReference>
<dbReference type="SMART" id="SM00406">
    <property type="entry name" value="IGv"/>
    <property type="match status" value="1"/>
</dbReference>
<gene>
    <name evidence="16" type="primary">Mxra8</name>
    <name evidence="16" type="ORF">ORTSPA_R11067</name>
</gene>
<comment type="caution">
    <text evidence="16">The sequence shown here is derived from an EMBL/GenBank/DDBJ whole genome shotgun (WGS) entry which is preliminary data.</text>
</comment>
<dbReference type="InterPro" id="IPR042472">
    <property type="entry name" value="MXRA8"/>
</dbReference>
<keyword evidence="11" id="KW-0325">Glycoprotein</keyword>
<name>A0A7K8G4V0_ORTSP</name>
<dbReference type="Gene3D" id="2.60.40.10">
    <property type="entry name" value="Immunoglobulins"/>
    <property type="match status" value="2"/>
</dbReference>
<dbReference type="Pfam" id="PF07686">
    <property type="entry name" value="V-set"/>
    <property type="match status" value="2"/>
</dbReference>
<keyword evidence="10" id="KW-1015">Disulfide bond</keyword>
<keyword evidence="9 13" id="KW-0472">Membrane</keyword>
<dbReference type="GO" id="GO:0005886">
    <property type="term" value="C:plasma membrane"/>
    <property type="evidence" value="ECO:0007669"/>
    <property type="project" value="UniProtKB-SubCell"/>
</dbReference>
<dbReference type="FunFam" id="2.60.40.10:FF:000806">
    <property type="entry name" value="Matrix remodeling associated 8"/>
    <property type="match status" value="1"/>
</dbReference>
<dbReference type="Proteomes" id="UP000526602">
    <property type="component" value="Unassembled WGS sequence"/>
</dbReference>
<feature type="domain" description="Ig-like" evidence="15">
    <location>
        <begin position="31"/>
        <end position="158"/>
    </location>
</feature>
<evidence type="ECO:0000256" key="12">
    <source>
        <dbReference type="ARBA" id="ARBA00023319"/>
    </source>
</evidence>
<feature type="non-terminal residue" evidence="16">
    <location>
        <position position="445"/>
    </location>
</feature>
<evidence type="ECO:0000256" key="14">
    <source>
        <dbReference type="SAM" id="SignalP"/>
    </source>
</evidence>
<reference evidence="16 17" key="1">
    <citation type="submission" date="2019-09" db="EMBL/GenBank/DDBJ databases">
        <title>Bird 10,000 Genomes (B10K) Project - Family phase.</title>
        <authorList>
            <person name="Zhang G."/>
        </authorList>
    </citation>
    <scope>NUCLEOTIDE SEQUENCE [LARGE SCALE GENOMIC DNA]</scope>
    <source>
        <strain evidence="16">B10K-DU-029-32</strain>
        <tissue evidence="16">Liver or heart</tissue>
    </source>
</reference>
<dbReference type="PANTHER" id="PTHR44793">
    <property type="entry name" value="MATRIX REMODELING-ASSOCIATED PROTEIN 8"/>
    <property type="match status" value="1"/>
</dbReference>
<feature type="non-terminal residue" evidence="16">
    <location>
        <position position="1"/>
    </location>
</feature>
<evidence type="ECO:0000256" key="3">
    <source>
        <dbReference type="ARBA" id="ARBA00022475"/>
    </source>
</evidence>
<evidence type="ECO:0000256" key="10">
    <source>
        <dbReference type="ARBA" id="ARBA00023157"/>
    </source>
</evidence>
<keyword evidence="7" id="KW-0130">Cell adhesion</keyword>
<keyword evidence="5 14" id="KW-0732">Signal</keyword>
<evidence type="ECO:0000256" key="5">
    <source>
        <dbReference type="ARBA" id="ARBA00022729"/>
    </source>
</evidence>
<dbReference type="InterPro" id="IPR013106">
    <property type="entry name" value="Ig_V-set"/>
</dbReference>
<dbReference type="SUPFAM" id="SSF48726">
    <property type="entry name" value="Immunoglobulin"/>
    <property type="match status" value="2"/>
</dbReference>
<dbReference type="GO" id="GO:0007155">
    <property type="term" value="P:cell adhesion"/>
    <property type="evidence" value="ECO:0007669"/>
    <property type="project" value="UniProtKB-KW"/>
</dbReference>
<dbReference type="InterPro" id="IPR007110">
    <property type="entry name" value="Ig-like_dom"/>
</dbReference>
<feature type="signal peptide" evidence="14">
    <location>
        <begin position="1"/>
        <end position="28"/>
    </location>
</feature>
<dbReference type="PROSITE" id="PS50835">
    <property type="entry name" value="IG_LIKE"/>
    <property type="match status" value="2"/>
</dbReference>
<dbReference type="InterPro" id="IPR013783">
    <property type="entry name" value="Ig-like_fold"/>
</dbReference>
<keyword evidence="12" id="KW-0393">Immunoglobulin domain</keyword>
<evidence type="ECO:0000256" key="11">
    <source>
        <dbReference type="ARBA" id="ARBA00023180"/>
    </source>
</evidence>
<organism evidence="16 17">
    <name type="scientific">Orthonyx spaldingii</name>
    <name type="common">Chowchilla</name>
    <dbReference type="NCBI Taxonomy" id="38397"/>
    <lineage>
        <taxon>Eukaryota</taxon>
        <taxon>Metazoa</taxon>
        <taxon>Chordata</taxon>
        <taxon>Craniata</taxon>
        <taxon>Vertebrata</taxon>
        <taxon>Euteleostomi</taxon>
        <taxon>Archelosauria</taxon>
        <taxon>Archosauria</taxon>
        <taxon>Dinosauria</taxon>
        <taxon>Saurischia</taxon>
        <taxon>Theropoda</taxon>
        <taxon>Coelurosauria</taxon>
        <taxon>Aves</taxon>
        <taxon>Neognathae</taxon>
        <taxon>Neoaves</taxon>
        <taxon>Telluraves</taxon>
        <taxon>Australaves</taxon>
        <taxon>Passeriformes</taxon>
        <taxon>Corvoidea</taxon>
        <taxon>Orthonychidae</taxon>
        <taxon>Orthonyx</taxon>
    </lineage>
</organism>
<keyword evidence="3" id="KW-1003">Cell membrane</keyword>
<dbReference type="SMART" id="SM00409">
    <property type="entry name" value="IG"/>
    <property type="match status" value="2"/>
</dbReference>
<evidence type="ECO:0000313" key="16">
    <source>
        <dbReference type="EMBL" id="NXB99132.1"/>
    </source>
</evidence>
<keyword evidence="8 13" id="KW-1133">Transmembrane helix</keyword>
<evidence type="ECO:0000259" key="15">
    <source>
        <dbReference type="PROSITE" id="PS50835"/>
    </source>
</evidence>